<dbReference type="FunFam" id="3.30.505.10:FF:000013">
    <property type="entry name" value="SH2 domain-containing protein 3C isoform X1"/>
    <property type="match status" value="1"/>
</dbReference>
<feature type="compositionally biased region" description="Low complexity" evidence="2">
    <location>
        <begin position="193"/>
        <end position="209"/>
    </location>
</feature>
<dbReference type="PRINTS" id="PR00401">
    <property type="entry name" value="SH2DOMAIN"/>
</dbReference>
<dbReference type="InterPro" id="IPR036860">
    <property type="entry name" value="SH2_dom_sf"/>
</dbReference>
<dbReference type="PROSITE" id="PS50001">
    <property type="entry name" value="SH2"/>
    <property type="match status" value="1"/>
</dbReference>
<dbReference type="Pfam" id="PF00017">
    <property type="entry name" value="SH2"/>
    <property type="match status" value="1"/>
</dbReference>
<dbReference type="PANTHER" id="PTHR14247:SF8">
    <property type="entry name" value="RAS-GEF DOMAIN-CONTAINING PROTEIN"/>
    <property type="match status" value="1"/>
</dbReference>
<dbReference type="EMBL" id="JAHQIW010002830">
    <property type="protein sequence ID" value="KAJ1356490.1"/>
    <property type="molecule type" value="Genomic_DNA"/>
</dbReference>
<dbReference type="SMART" id="SM00252">
    <property type="entry name" value="SH2"/>
    <property type="match status" value="1"/>
</dbReference>
<evidence type="ECO:0000313" key="5">
    <source>
        <dbReference type="Proteomes" id="UP001196413"/>
    </source>
</evidence>
<reference evidence="4" key="1">
    <citation type="submission" date="2021-06" db="EMBL/GenBank/DDBJ databases">
        <title>Parelaphostrongylus tenuis whole genome reference sequence.</title>
        <authorList>
            <person name="Garwood T.J."/>
            <person name="Larsen P.A."/>
            <person name="Fountain-Jones N.M."/>
            <person name="Garbe J.R."/>
            <person name="Macchietto M.G."/>
            <person name="Kania S.A."/>
            <person name="Gerhold R.W."/>
            <person name="Richards J.E."/>
            <person name="Wolf T.M."/>
        </authorList>
    </citation>
    <scope>NUCLEOTIDE SEQUENCE</scope>
    <source>
        <strain evidence="4">MNPRO001-30</strain>
        <tissue evidence="4">Meninges</tissue>
    </source>
</reference>
<proteinExistence type="predicted"/>
<name>A0AAD5MDA7_PARTN</name>
<feature type="compositionally biased region" description="Pro residues" evidence="2">
    <location>
        <begin position="278"/>
        <end position="288"/>
    </location>
</feature>
<feature type="compositionally biased region" description="Polar residues" evidence="2">
    <location>
        <begin position="231"/>
        <end position="254"/>
    </location>
</feature>
<dbReference type="InterPro" id="IPR000980">
    <property type="entry name" value="SH2"/>
</dbReference>
<gene>
    <name evidence="4" type="primary">SH2D3A</name>
    <name evidence="4" type="ORF">KIN20_014223</name>
</gene>
<feature type="region of interest" description="Disordered" evidence="2">
    <location>
        <begin position="268"/>
        <end position="339"/>
    </location>
</feature>
<dbReference type="Gene3D" id="3.30.505.10">
    <property type="entry name" value="SH2 domain"/>
    <property type="match status" value="1"/>
</dbReference>
<dbReference type="PANTHER" id="PTHR14247">
    <property type="entry name" value="BREAST CANCER ANTI-ESTROGEN RESISTANCE PROTEIN 3 HOMOLOG-LIKE PROTEIN"/>
    <property type="match status" value="1"/>
</dbReference>
<keyword evidence="1" id="KW-0727">SH2 domain</keyword>
<dbReference type="SUPFAM" id="SSF55550">
    <property type="entry name" value="SH2 domain"/>
    <property type="match status" value="1"/>
</dbReference>
<feature type="region of interest" description="Disordered" evidence="2">
    <location>
        <begin position="163"/>
        <end position="215"/>
    </location>
</feature>
<evidence type="ECO:0000313" key="4">
    <source>
        <dbReference type="EMBL" id="KAJ1356490.1"/>
    </source>
</evidence>
<evidence type="ECO:0000259" key="3">
    <source>
        <dbReference type="PROSITE" id="PS50001"/>
    </source>
</evidence>
<feature type="region of interest" description="Disordered" evidence="2">
    <location>
        <begin position="229"/>
        <end position="254"/>
    </location>
</feature>
<feature type="domain" description="SH2" evidence="3">
    <location>
        <begin position="19"/>
        <end position="113"/>
    </location>
</feature>
<dbReference type="AlphaFoldDB" id="A0AAD5MDA7"/>
<feature type="compositionally biased region" description="Polar residues" evidence="2">
    <location>
        <begin position="170"/>
        <end position="183"/>
    </location>
</feature>
<accession>A0AAD5MDA7</accession>
<sequence>MNDYDCPTTSIHSLSGQVWYRGMLTRIKSEQMLSQNGEFLVRDSISMPGEYVLTVMWNDRPLHFQINSSIENRKRQFYLEEESFDSVPALVNFYRSHRRPITAASGCVISTPVGRDRDNERGVNNPELEASYMHVLKPCSKQATPRSLSKRVLLNQTVLRQNALARQQRPKSSINQQKMSITRESIHVPPVPVTLVNRPLPLPLRSPRNSQDDEEDYSKMDYDAMNDIQDRSSNFRNTKTRCSSINTASSSMSRRFQSCQNLSYRSHSFDSTMGKAPPALPARPPLPPRSEFKVETRTVTDEVLNERSQHENANDDTFRDYDEPRTKLSHDDYDNVPLL</sequence>
<evidence type="ECO:0000256" key="1">
    <source>
        <dbReference type="PROSITE-ProRule" id="PRU00191"/>
    </source>
</evidence>
<organism evidence="4 5">
    <name type="scientific">Parelaphostrongylus tenuis</name>
    <name type="common">Meningeal worm</name>
    <dbReference type="NCBI Taxonomy" id="148309"/>
    <lineage>
        <taxon>Eukaryota</taxon>
        <taxon>Metazoa</taxon>
        <taxon>Ecdysozoa</taxon>
        <taxon>Nematoda</taxon>
        <taxon>Chromadorea</taxon>
        <taxon>Rhabditida</taxon>
        <taxon>Rhabditina</taxon>
        <taxon>Rhabditomorpha</taxon>
        <taxon>Strongyloidea</taxon>
        <taxon>Metastrongylidae</taxon>
        <taxon>Parelaphostrongylus</taxon>
    </lineage>
</organism>
<keyword evidence="5" id="KW-1185">Reference proteome</keyword>
<evidence type="ECO:0000256" key="2">
    <source>
        <dbReference type="SAM" id="MobiDB-lite"/>
    </source>
</evidence>
<dbReference type="Proteomes" id="UP001196413">
    <property type="component" value="Unassembled WGS sequence"/>
</dbReference>
<feature type="compositionally biased region" description="Basic and acidic residues" evidence="2">
    <location>
        <begin position="290"/>
        <end position="333"/>
    </location>
</feature>
<comment type="caution">
    <text evidence="4">The sequence shown here is derived from an EMBL/GenBank/DDBJ whole genome shotgun (WGS) entry which is preliminary data.</text>
</comment>
<dbReference type="InterPro" id="IPR051853">
    <property type="entry name" value="SH2-Ras-GEF_adapter"/>
</dbReference>
<protein>
    <submittedName>
        <fullName evidence="4">SH2 domain containing</fullName>
    </submittedName>
</protein>